<proteinExistence type="inferred from homology"/>
<dbReference type="Gene3D" id="3.40.50.720">
    <property type="entry name" value="NAD(P)-binding Rossmann-like Domain"/>
    <property type="match status" value="1"/>
</dbReference>
<gene>
    <name evidence="2" type="ORF">K7G82_18510</name>
</gene>
<dbReference type="SUPFAM" id="SSF51735">
    <property type="entry name" value="NAD(P)-binding Rossmann-fold domains"/>
    <property type="match status" value="1"/>
</dbReference>
<dbReference type="PRINTS" id="PR00080">
    <property type="entry name" value="SDRFAMILY"/>
</dbReference>
<dbReference type="CDD" id="cd05233">
    <property type="entry name" value="SDR_c"/>
    <property type="match status" value="1"/>
</dbReference>
<dbReference type="Proteomes" id="UP000706039">
    <property type="component" value="Unassembled WGS sequence"/>
</dbReference>
<dbReference type="PANTHER" id="PTHR42879:SF2">
    <property type="entry name" value="3-OXOACYL-[ACYL-CARRIER-PROTEIN] REDUCTASE FABG"/>
    <property type="match status" value="1"/>
</dbReference>
<name>A0ABS7PSI5_9SPHN</name>
<reference evidence="2 3" key="1">
    <citation type="submission" date="2021-08" db="EMBL/GenBank/DDBJ databases">
        <authorList>
            <person name="Tuo L."/>
        </authorList>
    </citation>
    <scope>NUCLEOTIDE SEQUENCE [LARGE SCALE GENOMIC DNA]</scope>
    <source>
        <strain evidence="2 3">JCM 31229</strain>
    </source>
</reference>
<evidence type="ECO:0000313" key="3">
    <source>
        <dbReference type="Proteomes" id="UP000706039"/>
    </source>
</evidence>
<dbReference type="EMBL" id="JAINVV010000008">
    <property type="protein sequence ID" value="MBY8824303.1"/>
    <property type="molecule type" value="Genomic_DNA"/>
</dbReference>
<dbReference type="InterPro" id="IPR036291">
    <property type="entry name" value="NAD(P)-bd_dom_sf"/>
</dbReference>
<sequence>MMPDPTLRSVRGLRAIVTGAASGMGAATARLFASEGARVAMIDRDAAGLAEVAAEIQAADGIATPTTLDLADSDAIRPTVTAIAEALGGVDIVVNNAGIAGFCALDAEGYDDLWQRMVTINLTAVQLVVRSALPWLRQSPHPRIVNIASTEALGTTRHDSAYATVKAGVAGLTRAMAVDFGPEGITANCICPGAIDSPMTKFVSPGDKQEFARRRTALRRYGQPEEVAQMTLSLCLPAASYITGTTIPVDGGLVARNA</sequence>
<organism evidence="2 3">
    <name type="scientific">Sphingomonas colocasiae</name>
    <dbReference type="NCBI Taxonomy" id="1848973"/>
    <lineage>
        <taxon>Bacteria</taxon>
        <taxon>Pseudomonadati</taxon>
        <taxon>Pseudomonadota</taxon>
        <taxon>Alphaproteobacteria</taxon>
        <taxon>Sphingomonadales</taxon>
        <taxon>Sphingomonadaceae</taxon>
        <taxon>Sphingomonas</taxon>
    </lineage>
</organism>
<comment type="similarity">
    <text evidence="1">Belongs to the short-chain dehydrogenases/reductases (SDR) family.</text>
</comment>
<dbReference type="Pfam" id="PF13561">
    <property type="entry name" value="adh_short_C2"/>
    <property type="match status" value="1"/>
</dbReference>
<accession>A0ABS7PSI5</accession>
<dbReference type="InterPro" id="IPR002347">
    <property type="entry name" value="SDR_fam"/>
</dbReference>
<comment type="caution">
    <text evidence="2">The sequence shown here is derived from an EMBL/GenBank/DDBJ whole genome shotgun (WGS) entry which is preliminary data.</text>
</comment>
<dbReference type="PRINTS" id="PR00081">
    <property type="entry name" value="GDHRDH"/>
</dbReference>
<evidence type="ECO:0000256" key="1">
    <source>
        <dbReference type="ARBA" id="ARBA00006484"/>
    </source>
</evidence>
<dbReference type="InterPro" id="IPR050259">
    <property type="entry name" value="SDR"/>
</dbReference>
<dbReference type="PANTHER" id="PTHR42879">
    <property type="entry name" value="3-OXOACYL-(ACYL-CARRIER-PROTEIN) REDUCTASE"/>
    <property type="match status" value="1"/>
</dbReference>
<keyword evidence="3" id="KW-1185">Reference proteome</keyword>
<protein>
    <submittedName>
        <fullName evidence="2">SDR family oxidoreductase</fullName>
    </submittedName>
</protein>
<evidence type="ECO:0000313" key="2">
    <source>
        <dbReference type="EMBL" id="MBY8824303.1"/>
    </source>
</evidence>